<evidence type="ECO:0000256" key="6">
    <source>
        <dbReference type="SAM" id="Phobius"/>
    </source>
</evidence>
<evidence type="ECO:0000256" key="3">
    <source>
        <dbReference type="ARBA" id="ARBA00022989"/>
    </source>
</evidence>
<feature type="transmembrane region" description="Helical" evidence="6">
    <location>
        <begin position="149"/>
        <end position="167"/>
    </location>
</feature>
<accession>A0A562RWE1</accession>
<dbReference type="Pfam" id="PF00860">
    <property type="entry name" value="Xan_ur_permease"/>
    <property type="match status" value="1"/>
</dbReference>
<dbReference type="AlphaFoldDB" id="A0A562RWE1"/>
<feature type="compositionally biased region" description="Basic residues" evidence="5">
    <location>
        <begin position="392"/>
        <end position="424"/>
    </location>
</feature>
<gene>
    <name evidence="7" type="ORF">IQ16_02224</name>
</gene>
<keyword evidence="3 6" id="KW-1133">Transmembrane helix</keyword>
<reference evidence="7 8" key="1">
    <citation type="journal article" date="2015" name="Stand. Genomic Sci.">
        <title>Genomic Encyclopedia of Bacterial and Archaeal Type Strains, Phase III: the genomes of soil and plant-associated and newly described type strains.</title>
        <authorList>
            <person name="Whitman W.B."/>
            <person name="Woyke T."/>
            <person name="Klenk H.P."/>
            <person name="Zhou Y."/>
            <person name="Lilburn T.G."/>
            <person name="Beck B.J."/>
            <person name="De Vos P."/>
            <person name="Vandamme P."/>
            <person name="Eisen J.A."/>
            <person name="Garrity G."/>
            <person name="Hugenholtz P."/>
            <person name="Kyrpides N.C."/>
        </authorList>
    </citation>
    <scope>NUCLEOTIDE SEQUENCE [LARGE SCALE GENOMIC DNA]</scope>
    <source>
        <strain evidence="7 8">CGMCC 1.10948</strain>
    </source>
</reference>
<keyword evidence="8" id="KW-1185">Reference proteome</keyword>
<dbReference type="InterPro" id="IPR006043">
    <property type="entry name" value="NCS2"/>
</dbReference>
<organism evidence="7 8">
    <name type="scientific">Bradyrhizobium huanghuaihaiense</name>
    <dbReference type="NCBI Taxonomy" id="990078"/>
    <lineage>
        <taxon>Bacteria</taxon>
        <taxon>Pseudomonadati</taxon>
        <taxon>Pseudomonadota</taxon>
        <taxon>Alphaproteobacteria</taxon>
        <taxon>Hyphomicrobiales</taxon>
        <taxon>Nitrobacteraceae</taxon>
        <taxon>Bradyrhizobium</taxon>
    </lineage>
</organism>
<evidence type="ECO:0000256" key="4">
    <source>
        <dbReference type="ARBA" id="ARBA00023136"/>
    </source>
</evidence>
<comment type="caution">
    <text evidence="7">The sequence shown here is derived from an EMBL/GenBank/DDBJ whole genome shotgun (WGS) entry which is preliminary data.</text>
</comment>
<protein>
    <submittedName>
        <fullName evidence="7">Uracil-xanthine permease</fullName>
    </submittedName>
</protein>
<keyword evidence="2 6" id="KW-0812">Transmembrane</keyword>
<dbReference type="PANTHER" id="PTHR11119">
    <property type="entry name" value="XANTHINE-URACIL / VITAMIN C PERMEASE FAMILY MEMBER"/>
    <property type="match status" value="1"/>
</dbReference>
<dbReference type="Proteomes" id="UP000316291">
    <property type="component" value="Unassembled WGS sequence"/>
</dbReference>
<sequence>MTTTTGSDEQAQGYFPRWKLKTSGVIMPEERLSWGQTIISGLQHCVAMSGATIIAPLLMGFDPNVAVLFSGVGTLIFFVIVAGRVPSYLGSSFAFIAVVLAATGYAGQGPNPNISVALGGIVGAGVLYGAIALIVMWSGVGWVERLMPPAVTGAVVAAIGLNLAPVAVKAVSANAFDTWIGLATILIIGVVAVAAPGLWRRLPIILGAIGGYLLYFLFANGLGFGKPIDFTQLSAAAWLGLPKFTTPTFQADAIFLIAPVAVILVAENLGHIKAVGAMTGRSLDAYLGRALFADSLATIVAACGGGTGVTTYAENIGVMAATKVYSTLLFAFAATVSILLGFSPKFGALILSIPGSHRRPLDRAVRLDRGDGGPDLGREQGRLRKPGEPDHRRRGADRRRGRPHAQIRCIHHRRHRHRDLRRHHPVSDPDLAAGAPRGMNPSNAPKGWNKTPVPSMMRHSGENTCRKSNAQLPFLRASSANTRW</sequence>
<feature type="transmembrane region" description="Helical" evidence="6">
    <location>
        <begin position="286"/>
        <end position="309"/>
    </location>
</feature>
<dbReference type="EMBL" id="VLLA01000004">
    <property type="protein sequence ID" value="TWI72646.1"/>
    <property type="molecule type" value="Genomic_DNA"/>
</dbReference>
<feature type="region of interest" description="Disordered" evidence="5">
    <location>
        <begin position="362"/>
        <end position="464"/>
    </location>
</feature>
<dbReference type="GO" id="GO:0016020">
    <property type="term" value="C:membrane"/>
    <property type="evidence" value="ECO:0007669"/>
    <property type="project" value="UniProtKB-SubCell"/>
</dbReference>
<feature type="transmembrane region" description="Helical" evidence="6">
    <location>
        <begin position="244"/>
        <end position="266"/>
    </location>
</feature>
<feature type="transmembrane region" description="Helical" evidence="6">
    <location>
        <begin position="65"/>
        <end position="82"/>
    </location>
</feature>
<feature type="transmembrane region" description="Helical" evidence="6">
    <location>
        <begin position="179"/>
        <end position="199"/>
    </location>
</feature>
<dbReference type="GO" id="GO:0015205">
    <property type="term" value="F:nucleobase transmembrane transporter activity"/>
    <property type="evidence" value="ECO:0007669"/>
    <property type="project" value="UniProtKB-ARBA"/>
</dbReference>
<evidence type="ECO:0000256" key="1">
    <source>
        <dbReference type="ARBA" id="ARBA00004141"/>
    </source>
</evidence>
<evidence type="ECO:0000256" key="2">
    <source>
        <dbReference type="ARBA" id="ARBA00022692"/>
    </source>
</evidence>
<keyword evidence="4 6" id="KW-0472">Membrane</keyword>
<feature type="transmembrane region" description="Helical" evidence="6">
    <location>
        <begin position="329"/>
        <end position="353"/>
    </location>
</feature>
<name>A0A562RWE1_9BRAD</name>
<feature type="transmembrane region" description="Helical" evidence="6">
    <location>
        <begin position="204"/>
        <end position="224"/>
    </location>
</feature>
<feature type="compositionally biased region" description="Basic and acidic residues" evidence="5">
    <location>
        <begin position="362"/>
        <end position="391"/>
    </location>
</feature>
<evidence type="ECO:0000313" key="8">
    <source>
        <dbReference type="Proteomes" id="UP000316291"/>
    </source>
</evidence>
<comment type="subcellular location">
    <subcellularLocation>
        <location evidence="1">Membrane</location>
        <topology evidence="1">Multi-pass membrane protein</topology>
    </subcellularLocation>
</comment>
<feature type="transmembrane region" description="Helical" evidence="6">
    <location>
        <begin position="114"/>
        <end position="137"/>
    </location>
</feature>
<evidence type="ECO:0000313" key="7">
    <source>
        <dbReference type="EMBL" id="TWI72646.1"/>
    </source>
</evidence>
<evidence type="ECO:0000256" key="5">
    <source>
        <dbReference type="SAM" id="MobiDB-lite"/>
    </source>
</evidence>
<proteinExistence type="predicted"/>
<feature type="transmembrane region" description="Helical" evidence="6">
    <location>
        <begin position="89"/>
        <end position="108"/>
    </location>
</feature>